<dbReference type="InterPro" id="IPR044077">
    <property type="entry name" value="Amylosucrase"/>
</dbReference>
<dbReference type="Proteomes" id="UP001501446">
    <property type="component" value="Unassembled WGS sequence"/>
</dbReference>
<gene>
    <name evidence="2" type="ORF">GCM10025781_09730</name>
</gene>
<dbReference type="InterPro" id="IPR017853">
    <property type="entry name" value="GH"/>
</dbReference>
<dbReference type="InterPro" id="IPR013780">
    <property type="entry name" value="Glyco_hydro_b"/>
</dbReference>
<accession>A0ABP8WT30</accession>
<evidence type="ECO:0000313" key="2">
    <source>
        <dbReference type="EMBL" id="GAA4694211.1"/>
    </source>
</evidence>
<dbReference type="Gene3D" id="3.20.20.80">
    <property type="entry name" value="Glycosidases"/>
    <property type="match status" value="1"/>
</dbReference>
<dbReference type="Gene3D" id="2.60.40.1180">
    <property type="entry name" value="Golgi alpha-mannosidase II"/>
    <property type="match status" value="1"/>
</dbReference>
<dbReference type="EMBL" id="BAABLN010000009">
    <property type="protein sequence ID" value="GAA4694211.1"/>
    <property type="molecule type" value="Genomic_DNA"/>
</dbReference>
<evidence type="ECO:0000313" key="3">
    <source>
        <dbReference type="Proteomes" id="UP001501446"/>
    </source>
</evidence>
<dbReference type="PANTHER" id="PTHR10357">
    <property type="entry name" value="ALPHA-AMYLASE FAMILY MEMBER"/>
    <property type="match status" value="1"/>
</dbReference>
<comment type="caution">
    <text evidence="2">The sequence shown here is derived from an EMBL/GenBank/DDBJ whole genome shotgun (WGS) entry which is preliminary data.</text>
</comment>
<name>A0ABP8WT30_9MICC</name>
<organism evidence="2 3">
    <name type="scientific">Kocuria gwangalliensis</name>
    <dbReference type="NCBI Taxonomy" id="501592"/>
    <lineage>
        <taxon>Bacteria</taxon>
        <taxon>Bacillati</taxon>
        <taxon>Actinomycetota</taxon>
        <taxon>Actinomycetes</taxon>
        <taxon>Micrococcales</taxon>
        <taxon>Micrococcaceae</taxon>
        <taxon>Kocuria</taxon>
    </lineage>
</organism>
<dbReference type="SMART" id="SM00642">
    <property type="entry name" value="Aamy"/>
    <property type="match status" value="1"/>
</dbReference>
<dbReference type="Pfam" id="PF00128">
    <property type="entry name" value="Alpha-amylase"/>
    <property type="match status" value="1"/>
</dbReference>
<keyword evidence="3" id="KW-1185">Reference proteome</keyword>
<dbReference type="SUPFAM" id="SSF51445">
    <property type="entry name" value="(Trans)glycosidases"/>
    <property type="match status" value="1"/>
</dbReference>
<evidence type="ECO:0000259" key="1">
    <source>
        <dbReference type="SMART" id="SM00642"/>
    </source>
</evidence>
<dbReference type="Gene3D" id="1.10.1740.10">
    <property type="match status" value="1"/>
</dbReference>
<dbReference type="PANTHER" id="PTHR10357:SF213">
    <property type="entry name" value="ALPHA AMYLASE CATALYTIC REGION"/>
    <property type="match status" value="1"/>
</dbReference>
<dbReference type="SUPFAM" id="SSF51011">
    <property type="entry name" value="Glycosyl hydrolase domain"/>
    <property type="match status" value="1"/>
</dbReference>
<feature type="domain" description="Glycosyl hydrolase family 13 catalytic" evidence="1">
    <location>
        <begin position="111"/>
        <end position="565"/>
    </location>
</feature>
<dbReference type="InterPro" id="IPR045857">
    <property type="entry name" value="O16G_dom_2"/>
</dbReference>
<sequence length="672" mass="75881">MVHQKIILPTVTSLDELIGAMRWQLTQDDHVSAADREVFLRRLSSHAEQLENGLGAVYGQRSDFWDLVAASVLTAWDSYAQRPADLKVLDRDREAEPSWFLSRQAVGGVCYVDRYAGTIARLRERIPYFKELGLNYLHLMPLYECPEGNSDGGYAVSSYRRVDPALGTMNDLAQLAEELRAEGIVLVLDFVFNHTSNEHEWAKAAAAGDPFYEQFYWIYPNRTVPAQFEETAREIFPDDHPGVFTRVDATPAGRAASGSEEDPRWVWTTFHRFQWDLNYSNPAVFRAMASEMLFLANQGAQVLRLDAVAFIWKQLGTTCESQPQVHDLLRAFNAMVKLAAPATEFKSEAIVHPDEVIRYIHTDQCALSYNPLQMALGWEASATRKVALLQLALNERHATPEGTAWVNYVRSHDDIGWTFSDEDAARLGINGHDHRRFLNSFYTGRFAGSFAHGVAFQDNPRTGDCRICGTTASLMGLETEPGPAADRILLAYSLAMSTGGIPLIYLGDEVGQLNDPKWDHNPDNALDARWVHRPRYSQSDYERRHDLFSVQGRIFGGIQRMISVRQQTEEFDGTRLIPFETHNLHVLGYQRPGEHSVVLCLANFSDWSQFVTGETLSGFLPKGVELHGNNTLDLRGGILLDAHCFWWIRVIPSKDNVNTPCTRVEILSDTRR</sequence>
<dbReference type="CDD" id="cd11324">
    <property type="entry name" value="AmyAc_Amylosucrase"/>
    <property type="match status" value="1"/>
</dbReference>
<proteinExistence type="predicted"/>
<dbReference type="Gene3D" id="3.90.400.10">
    <property type="entry name" value="Oligo-1,6-glucosidase, Domain 2"/>
    <property type="match status" value="1"/>
</dbReference>
<reference evidence="3" key="1">
    <citation type="journal article" date="2019" name="Int. J. Syst. Evol. Microbiol.">
        <title>The Global Catalogue of Microorganisms (GCM) 10K type strain sequencing project: providing services to taxonomists for standard genome sequencing and annotation.</title>
        <authorList>
            <consortium name="The Broad Institute Genomics Platform"/>
            <consortium name="The Broad Institute Genome Sequencing Center for Infectious Disease"/>
            <person name="Wu L."/>
            <person name="Ma J."/>
        </authorList>
    </citation>
    <scope>NUCLEOTIDE SEQUENCE [LARGE SCALE GENOMIC DNA]</scope>
    <source>
        <strain evidence="3">JCM 18958</strain>
    </source>
</reference>
<dbReference type="InterPro" id="IPR006047">
    <property type="entry name" value="GH13_cat_dom"/>
</dbReference>
<protein>
    <submittedName>
        <fullName evidence="2">Alpha-amylase family protein</fullName>
    </submittedName>
</protein>